<comment type="subcellular location">
    <subcellularLocation>
        <location evidence="1">Cell surface</location>
    </subcellularLocation>
</comment>
<name>A0ABW3EFR0_9LACO</name>
<comment type="caution">
    <text evidence="4">The sequence shown here is derived from an EMBL/GenBank/DDBJ whole genome shotgun (WGS) entry which is preliminary data.</text>
</comment>
<dbReference type="Proteomes" id="UP001597104">
    <property type="component" value="Unassembled WGS sequence"/>
</dbReference>
<feature type="transmembrane region" description="Helical" evidence="3">
    <location>
        <begin position="6"/>
        <end position="26"/>
    </location>
</feature>
<gene>
    <name evidence="4" type="ORF">ACFQZ7_12810</name>
</gene>
<accession>A0ABW3EFR0</accession>
<sequence>MRHTGFTLLEAVVVLGLVAGFALIPLTQFGPLRQHYTEQIFFNSFDQEWRELQARALLNQEHTQIQFYADQITFRAFVGKQRVATRTLALPAGMVVDTQDIFIDPPGHMGPREIQFNSHYFGHTTVIKPQMGWGIYE</sequence>
<dbReference type="EMBL" id="JBHTIO010000057">
    <property type="protein sequence ID" value="MFD0898595.1"/>
    <property type="molecule type" value="Genomic_DNA"/>
</dbReference>
<dbReference type="InterPro" id="IPR012902">
    <property type="entry name" value="N_methyl_site"/>
</dbReference>
<protein>
    <recommendedName>
        <fullName evidence="6">Prepilin-type N-terminal cleavage/methylation domain-containing protein</fullName>
    </recommendedName>
</protein>
<evidence type="ECO:0008006" key="6">
    <source>
        <dbReference type="Google" id="ProtNLM"/>
    </source>
</evidence>
<keyword evidence="3" id="KW-0472">Membrane</keyword>
<keyword evidence="5" id="KW-1185">Reference proteome</keyword>
<evidence type="ECO:0000256" key="3">
    <source>
        <dbReference type="SAM" id="Phobius"/>
    </source>
</evidence>
<evidence type="ECO:0000313" key="4">
    <source>
        <dbReference type="EMBL" id="MFD0898595.1"/>
    </source>
</evidence>
<proteinExistence type="predicted"/>
<evidence type="ECO:0000256" key="1">
    <source>
        <dbReference type="ARBA" id="ARBA00004241"/>
    </source>
</evidence>
<keyword evidence="3" id="KW-1133">Transmembrane helix</keyword>
<dbReference type="PROSITE" id="PS00409">
    <property type="entry name" value="PROKAR_NTER_METHYL"/>
    <property type="match status" value="1"/>
</dbReference>
<evidence type="ECO:0000313" key="5">
    <source>
        <dbReference type="Proteomes" id="UP001597104"/>
    </source>
</evidence>
<keyword evidence="3" id="KW-0812">Transmembrane</keyword>
<evidence type="ECO:0000256" key="2">
    <source>
        <dbReference type="ARBA" id="ARBA00023287"/>
    </source>
</evidence>
<keyword evidence="2" id="KW-0178">Competence</keyword>
<dbReference type="RefSeq" id="WP_137637322.1">
    <property type="nucleotide sequence ID" value="NZ_BJDN01000007.1"/>
</dbReference>
<reference evidence="5" key="1">
    <citation type="journal article" date="2019" name="Int. J. Syst. Evol. Microbiol.">
        <title>The Global Catalogue of Microorganisms (GCM) 10K type strain sequencing project: providing services to taxonomists for standard genome sequencing and annotation.</title>
        <authorList>
            <consortium name="The Broad Institute Genomics Platform"/>
            <consortium name="The Broad Institute Genome Sequencing Center for Infectious Disease"/>
            <person name="Wu L."/>
            <person name="Ma J."/>
        </authorList>
    </citation>
    <scope>NUCLEOTIDE SEQUENCE [LARGE SCALE GENOMIC DNA]</scope>
    <source>
        <strain evidence="5">CCM 8925</strain>
    </source>
</reference>
<organism evidence="4 5">
    <name type="scientific">Loigolactobacillus binensis</name>
    <dbReference type="NCBI Taxonomy" id="2559922"/>
    <lineage>
        <taxon>Bacteria</taxon>
        <taxon>Bacillati</taxon>
        <taxon>Bacillota</taxon>
        <taxon>Bacilli</taxon>
        <taxon>Lactobacillales</taxon>
        <taxon>Lactobacillaceae</taxon>
        <taxon>Loigolactobacillus</taxon>
    </lineage>
</organism>